<evidence type="ECO:0008006" key="3">
    <source>
        <dbReference type="Google" id="ProtNLM"/>
    </source>
</evidence>
<dbReference type="InterPro" id="IPR032675">
    <property type="entry name" value="LRR_dom_sf"/>
</dbReference>
<gene>
    <name evidence="1" type="ORF">M407DRAFT_216755</name>
</gene>
<proteinExistence type="predicted"/>
<evidence type="ECO:0000313" key="2">
    <source>
        <dbReference type="Proteomes" id="UP000054248"/>
    </source>
</evidence>
<evidence type="ECO:0000313" key="1">
    <source>
        <dbReference type="EMBL" id="KIO22255.1"/>
    </source>
</evidence>
<dbReference type="HOGENOM" id="CLU_439533_0_0_1"/>
<dbReference type="STRING" id="1051891.A0A0C3Q1U3"/>
<dbReference type="AlphaFoldDB" id="A0A0C3Q1U3"/>
<accession>A0A0C3Q1U3</accession>
<protein>
    <recommendedName>
        <fullName evidence="3">F-box domain-containing protein</fullName>
    </recommendedName>
</protein>
<organism evidence="1 2">
    <name type="scientific">Tulasnella calospora MUT 4182</name>
    <dbReference type="NCBI Taxonomy" id="1051891"/>
    <lineage>
        <taxon>Eukaryota</taxon>
        <taxon>Fungi</taxon>
        <taxon>Dikarya</taxon>
        <taxon>Basidiomycota</taxon>
        <taxon>Agaricomycotina</taxon>
        <taxon>Agaricomycetes</taxon>
        <taxon>Cantharellales</taxon>
        <taxon>Tulasnellaceae</taxon>
        <taxon>Tulasnella</taxon>
    </lineage>
</organism>
<sequence>MQEINPIIGLDKIHRSLLVGLQEESQRNPQLGATSVLSNSSDAPLRSVQDLDKRIEFAEQSLKEAYLLLISHVTAAKRRRNALLPISKLPTEILGAILEMTYDLDSCQERSTDQRPSHTEHLLTFAAVSSQFFSAVMGTATLWAVADWRCSPSQVKRCLERSRGALLAVKYHSRGESTTKRTMVPTRGVDSLISEHIARWRDADLVLDSEKDLKTLSKWAAPQLRRIAIDYIDIDETLGKPIHLFGGNAPNLTIIDLRGIHVHWEWDPNMIANLRSLVLQGVLISKASVGSFLSSIQSFSTLQKLVIRHVQLDDAADLIPVSPSWLNSLKELEIRGVAKDVFRYLLGTIRAPHVQNVTVDSPFYWDTEDWGQLLLRYLDNSILQDVEQALHVELSFSDRGARISLFTGLGPPLVLNLDGDEVNPDAMEWLLENIVADRKRSTLGIRLSGNYPATARNIGPLWLRLHGVTKLELESNGHGPPIPPAFFSRPTSMAGEEQWVWPRLTSVIVNGRGWESAGQDILAIVKGRLAGSSVACETEDAGEHKDRGRPAPIQTVHMPNIMCLSESTAGQLKNLVPDIRLPEEILSPFIQLETPYYSSHETP</sequence>
<reference evidence="1 2" key="1">
    <citation type="submission" date="2014-04" db="EMBL/GenBank/DDBJ databases">
        <authorList>
            <consortium name="DOE Joint Genome Institute"/>
            <person name="Kuo A."/>
            <person name="Girlanda M."/>
            <person name="Perotto S."/>
            <person name="Kohler A."/>
            <person name="Nagy L.G."/>
            <person name="Floudas D."/>
            <person name="Copeland A."/>
            <person name="Barry K.W."/>
            <person name="Cichocki N."/>
            <person name="Veneault-Fourrey C."/>
            <person name="LaButti K."/>
            <person name="Lindquist E.A."/>
            <person name="Lipzen A."/>
            <person name="Lundell T."/>
            <person name="Morin E."/>
            <person name="Murat C."/>
            <person name="Sun H."/>
            <person name="Tunlid A."/>
            <person name="Henrissat B."/>
            <person name="Grigoriev I.V."/>
            <person name="Hibbett D.S."/>
            <person name="Martin F."/>
            <person name="Nordberg H.P."/>
            <person name="Cantor M.N."/>
            <person name="Hua S.X."/>
        </authorList>
    </citation>
    <scope>NUCLEOTIDE SEQUENCE [LARGE SCALE GENOMIC DNA]</scope>
    <source>
        <strain evidence="1 2">MUT 4182</strain>
    </source>
</reference>
<keyword evidence="2" id="KW-1185">Reference proteome</keyword>
<dbReference type="Gene3D" id="3.80.10.10">
    <property type="entry name" value="Ribonuclease Inhibitor"/>
    <property type="match status" value="1"/>
</dbReference>
<name>A0A0C3Q1U3_9AGAM</name>
<dbReference type="OrthoDB" id="3241879at2759"/>
<reference evidence="2" key="2">
    <citation type="submission" date="2015-01" db="EMBL/GenBank/DDBJ databases">
        <title>Evolutionary Origins and Diversification of the Mycorrhizal Mutualists.</title>
        <authorList>
            <consortium name="DOE Joint Genome Institute"/>
            <consortium name="Mycorrhizal Genomics Consortium"/>
            <person name="Kohler A."/>
            <person name="Kuo A."/>
            <person name="Nagy L.G."/>
            <person name="Floudas D."/>
            <person name="Copeland A."/>
            <person name="Barry K.W."/>
            <person name="Cichocki N."/>
            <person name="Veneault-Fourrey C."/>
            <person name="LaButti K."/>
            <person name="Lindquist E.A."/>
            <person name="Lipzen A."/>
            <person name="Lundell T."/>
            <person name="Morin E."/>
            <person name="Murat C."/>
            <person name="Riley R."/>
            <person name="Ohm R."/>
            <person name="Sun H."/>
            <person name="Tunlid A."/>
            <person name="Henrissat B."/>
            <person name="Grigoriev I.V."/>
            <person name="Hibbett D.S."/>
            <person name="Martin F."/>
        </authorList>
    </citation>
    <scope>NUCLEOTIDE SEQUENCE [LARGE SCALE GENOMIC DNA]</scope>
    <source>
        <strain evidence="2">MUT 4182</strain>
    </source>
</reference>
<dbReference type="Proteomes" id="UP000054248">
    <property type="component" value="Unassembled WGS sequence"/>
</dbReference>
<dbReference type="SUPFAM" id="SSF52047">
    <property type="entry name" value="RNI-like"/>
    <property type="match status" value="1"/>
</dbReference>
<dbReference type="EMBL" id="KN823114">
    <property type="protein sequence ID" value="KIO22255.1"/>
    <property type="molecule type" value="Genomic_DNA"/>
</dbReference>